<sequence>MDEPHGLSRAEAARAHSFLVLMTPDKLRRRSSLLRIGRCDDARCGSGSMNPTRRPPWPSLSMLLGQSSICRDGLLRVSTSGRQLFWVEEGGPRPRNLAGGPQSHRDHGDERQMAASWRREQGTSFSLPLILRVAINICRCCDYELQLAATLDSSEISTQQNQRRQRHPGTSFVGLVVPCIRAGVPATASDTTGVQHERVCMCDGSIKNGASEWSCLSRRSDTRQPAPNGEYEPKKPFMQVVWTSAAPSTRTNPHVP</sequence>
<proteinExistence type="predicted"/>
<comment type="caution">
    <text evidence="1">The sequence shown here is derived from an EMBL/GenBank/DDBJ whole genome shotgun (WGS) entry which is preliminary data.</text>
</comment>
<protein>
    <submittedName>
        <fullName evidence="1">Uncharacterized protein</fullName>
    </submittedName>
</protein>
<name>A0AAE0D944_COLKA</name>
<reference evidence="1" key="1">
    <citation type="submission" date="2023-02" db="EMBL/GenBank/DDBJ databases">
        <title>Colletotrichum kahawae CIFC_Que2 genome sequencing and assembly.</title>
        <authorList>
            <person name="Baroncelli R."/>
        </authorList>
    </citation>
    <scope>NUCLEOTIDE SEQUENCE</scope>
    <source>
        <strain evidence="1">CIFC_Que2</strain>
    </source>
</reference>
<gene>
    <name evidence="1" type="ORF">CKAH01_00754</name>
</gene>
<evidence type="ECO:0000313" key="1">
    <source>
        <dbReference type="EMBL" id="KAK2769147.1"/>
    </source>
</evidence>
<keyword evidence="2" id="KW-1185">Reference proteome</keyword>
<dbReference type="AlphaFoldDB" id="A0AAE0D944"/>
<accession>A0AAE0D944</accession>
<dbReference type="Proteomes" id="UP001281614">
    <property type="component" value="Unassembled WGS sequence"/>
</dbReference>
<dbReference type="EMBL" id="VYYT01000112">
    <property type="protein sequence ID" value="KAK2769147.1"/>
    <property type="molecule type" value="Genomic_DNA"/>
</dbReference>
<evidence type="ECO:0000313" key="2">
    <source>
        <dbReference type="Proteomes" id="UP001281614"/>
    </source>
</evidence>
<organism evidence="1 2">
    <name type="scientific">Colletotrichum kahawae</name>
    <name type="common">Coffee berry disease fungus</name>
    <dbReference type="NCBI Taxonomy" id="34407"/>
    <lineage>
        <taxon>Eukaryota</taxon>
        <taxon>Fungi</taxon>
        <taxon>Dikarya</taxon>
        <taxon>Ascomycota</taxon>
        <taxon>Pezizomycotina</taxon>
        <taxon>Sordariomycetes</taxon>
        <taxon>Hypocreomycetidae</taxon>
        <taxon>Glomerellales</taxon>
        <taxon>Glomerellaceae</taxon>
        <taxon>Colletotrichum</taxon>
        <taxon>Colletotrichum gloeosporioides species complex</taxon>
    </lineage>
</organism>